<accession>A0A2M6WV22</accession>
<comment type="catalytic activity">
    <reaction evidence="1 5 6">
        <text>[protein]-peptidylproline (omega=180) = [protein]-peptidylproline (omega=0)</text>
        <dbReference type="Rhea" id="RHEA:16237"/>
        <dbReference type="Rhea" id="RHEA-COMP:10747"/>
        <dbReference type="Rhea" id="RHEA-COMP:10748"/>
        <dbReference type="ChEBI" id="CHEBI:83833"/>
        <dbReference type="ChEBI" id="CHEBI:83834"/>
        <dbReference type="EC" id="5.2.1.8"/>
    </reaction>
</comment>
<evidence type="ECO:0000313" key="8">
    <source>
        <dbReference type="EMBL" id="PIT96622.1"/>
    </source>
</evidence>
<dbReference type="PROSITE" id="PS50059">
    <property type="entry name" value="FKBP_PPIASE"/>
    <property type="match status" value="1"/>
</dbReference>
<dbReference type="InterPro" id="IPR001179">
    <property type="entry name" value="PPIase_FKBP_dom"/>
</dbReference>
<evidence type="ECO:0000313" key="9">
    <source>
        <dbReference type="Proteomes" id="UP000230481"/>
    </source>
</evidence>
<evidence type="ECO:0000256" key="3">
    <source>
        <dbReference type="ARBA" id="ARBA00023110"/>
    </source>
</evidence>
<sequence>MKKLNKNEKIAVFVSLAVILFFFAAASIVGFISNKIKVDSIGANASLGELTNERDNKIISSNANNMTITDISLGTGKEAKQGQILTVHYTGALEDGTKFDSSIDRNTPFRFILGAGQVIKGWEIGFFGMKVGGKRKLVIPAELAYGSQDRGNIPANSTLFFDVELLAAEDQETF</sequence>
<organism evidence="8 9">
    <name type="scientific">Candidatus Campbellbacteria bacterium CG10_big_fil_rev_8_21_14_0_10_35_52</name>
    <dbReference type="NCBI Taxonomy" id="1974527"/>
    <lineage>
        <taxon>Bacteria</taxon>
        <taxon>Candidatus Campbelliibacteriota</taxon>
    </lineage>
</organism>
<evidence type="ECO:0000256" key="4">
    <source>
        <dbReference type="ARBA" id="ARBA00023235"/>
    </source>
</evidence>
<keyword evidence="4 5" id="KW-0413">Isomerase</keyword>
<gene>
    <name evidence="8" type="ORF">COT82_02170</name>
</gene>
<evidence type="ECO:0000256" key="1">
    <source>
        <dbReference type="ARBA" id="ARBA00000971"/>
    </source>
</evidence>
<dbReference type="PANTHER" id="PTHR43811:SF19">
    <property type="entry name" value="39 KDA FK506-BINDING NUCLEAR PROTEIN"/>
    <property type="match status" value="1"/>
</dbReference>
<dbReference type="Proteomes" id="UP000230481">
    <property type="component" value="Unassembled WGS sequence"/>
</dbReference>
<protein>
    <recommendedName>
        <fullName evidence="6">Peptidyl-prolyl cis-trans isomerase</fullName>
        <ecNumber evidence="6">5.2.1.8</ecNumber>
    </recommendedName>
</protein>
<comment type="similarity">
    <text evidence="2 6">Belongs to the FKBP-type PPIase family.</text>
</comment>
<dbReference type="FunFam" id="3.10.50.40:FF:000006">
    <property type="entry name" value="Peptidyl-prolyl cis-trans isomerase"/>
    <property type="match status" value="1"/>
</dbReference>
<comment type="caution">
    <text evidence="8">The sequence shown here is derived from an EMBL/GenBank/DDBJ whole genome shotgun (WGS) entry which is preliminary data.</text>
</comment>
<name>A0A2M6WV22_9BACT</name>
<dbReference type="EC" id="5.2.1.8" evidence="6"/>
<evidence type="ECO:0000256" key="5">
    <source>
        <dbReference type="PROSITE-ProRule" id="PRU00277"/>
    </source>
</evidence>
<dbReference type="GO" id="GO:0003755">
    <property type="term" value="F:peptidyl-prolyl cis-trans isomerase activity"/>
    <property type="evidence" value="ECO:0007669"/>
    <property type="project" value="UniProtKB-UniRule"/>
</dbReference>
<dbReference type="Pfam" id="PF00254">
    <property type="entry name" value="FKBP_C"/>
    <property type="match status" value="1"/>
</dbReference>
<dbReference type="PANTHER" id="PTHR43811">
    <property type="entry name" value="FKBP-TYPE PEPTIDYL-PROLYL CIS-TRANS ISOMERASE FKPA"/>
    <property type="match status" value="1"/>
</dbReference>
<proteinExistence type="inferred from homology"/>
<dbReference type="InterPro" id="IPR046357">
    <property type="entry name" value="PPIase_dom_sf"/>
</dbReference>
<dbReference type="AlphaFoldDB" id="A0A2M6WV22"/>
<dbReference type="SUPFAM" id="SSF54534">
    <property type="entry name" value="FKBP-like"/>
    <property type="match status" value="1"/>
</dbReference>
<evidence type="ECO:0000256" key="2">
    <source>
        <dbReference type="ARBA" id="ARBA00006577"/>
    </source>
</evidence>
<keyword evidence="3 5" id="KW-0697">Rotamase</keyword>
<feature type="domain" description="PPIase FKBP-type" evidence="7">
    <location>
        <begin position="82"/>
        <end position="169"/>
    </location>
</feature>
<evidence type="ECO:0000259" key="7">
    <source>
        <dbReference type="PROSITE" id="PS50059"/>
    </source>
</evidence>
<reference evidence="9" key="1">
    <citation type="submission" date="2017-09" db="EMBL/GenBank/DDBJ databases">
        <title>Depth-based differentiation of microbial function through sediment-hosted aquifers and enrichment of novel symbionts in the deep terrestrial subsurface.</title>
        <authorList>
            <person name="Probst A.J."/>
            <person name="Ladd B."/>
            <person name="Jarett J.K."/>
            <person name="Geller-Mcgrath D.E."/>
            <person name="Sieber C.M.K."/>
            <person name="Emerson J.B."/>
            <person name="Anantharaman K."/>
            <person name="Thomas B.C."/>
            <person name="Malmstrom R."/>
            <person name="Stieglmeier M."/>
            <person name="Klingl A."/>
            <person name="Woyke T."/>
            <person name="Ryan C.M."/>
            <person name="Banfield J.F."/>
        </authorList>
    </citation>
    <scope>NUCLEOTIDE SEQUENCE [LARGE SCALE GENOMIC DNA]</scope>
</reference>
<evidence type="ECO:0000256" key="6">
    <source>
        <dbReference type="RuleBase" id="RU003915"/>
    </source>
</evidence>
<dbReference type="Gene3D" id="3.10.50.40">
    <property type="match status" value="1"/>
</dbReference>
<dbReference type="EMBL" id="PFAA01000040">
    <property type="protein sequence ID" value="PIT96622.1"/>
    <property type="molecule type" value="Genomic_DNA"/>
</dbReference>